<dbReference type="Proteomes" id="UP000800041">
    <property type="component" value="Unassembled WGS sequence"/>
</dbReference>
<protein>
    <submittedName>
        <fullName evidence="8">Uncharacterized protein</fullName>
    </submittedName>
</protein>
<dbReference type="GO" id="GO:0051726">
    <property type="term" value="P:regulation of cell cycle"/>
    <property type="evidence" value="ECO:0007669"/>
    <property type="project" value="UniProtKB-ARBA"/>
</dbReference>
<dbReference type="GO" id="GO:0051301">
    <property type="term" value="P:cell division"/>
    <property type="evidence" value="ECO:0007669"/>
    <property type="project" value="UniProtKB-KW"/>
</dbReference>
<dbReference type="EMBL" id="ML977142">
    <property type="protein sequence ID" value="KAF1990324.1"/>
    <property type="molecule type" value="Genomic_DNA"/>
</dbReference>
<feature type="domain" description="Cyclin-like" evidence="6">
    <location>
        <begin position="110"/>
        <end position="196"/>
    </location>
</feature>
<dbReference type="GO" id="GO:0016538">
    <property type="term" value="F:cyclin-dependent protein serine/threonine kinase regulator activity"/>
    <property type="evidence" value="ECO:0007669"/>
    <property type="project" value="UniProtKB-ARBA"/>
</dbReference>
<dbReference type="Pfam" id="PF00134">
    <property type="entry name" value="Cyclin_N"/>
    <property type="match status" value="1"/>
</dbReference>
<evidence type="ECO:0000256" key="5">
    <source>
        <dbReference type="RuleBase" id="RU000383"/>
    </source>
</evidence>
<comment type="similarity">
    <text evidence="1 5">Belongs to the cyclin family.</text>
</comment>
<dbReference type="GO" id="GO:0044843">
    <property type="term" value="P:cell cycle G1/S phase transition"/>
    <property type="evidence" value="ECO:0007669"/>
    <property type="project" value="UniProtKB-ARBA"/>
</dbReference>
<sequence length="419" mass="47952">MALYHSTLQVPSTSTRPHYGNCDSFFVESAEDRAFDRAVALRVECERKTEAFAKMKQRDLAARLSAIESSELYSDILESMLESQSATMPDVASIDTQTEIQWFMRPYLLDFLIEAHSAYNMLPETLHLAMNLLDRYCSKRVVYKRHYQLVGCAALLIACKYADKKERTPTMPDLRSMCCQLYEEDMFIQMEWHVLQTLDWSVGHATPDMFVKMALDGRRDDELEYLALYILELALFERDFISVLPAKMAQSAMALARIILGRPQPHHSEWYASYCQDTVYKLSWLMDTPSLVVRRKYMHTQWLQVATTVELYMQKHTRPAPVEPTNAWTDSNATGKAPMVDNTLGPMTPQKAYGTAYGLVTPPITPDSIYGQAADVKEHNYRQAVVNAPQGIPPSPTHTMDFDPYSDFNDFEYSNMVCV</sequence>
<dbReference type="SUPFAM" id="SSF47954">
    <property type="entry name" value="Cyclin-like"/>
    <property type="match status" value="2"/>
</dbReference>
<keyword evidence="4" id="KW-0131">Cell cycle</keyword>
<dbReference type="InterPro" id="IPR013763">
    <property type="entry name" value="Cyclin-like_dom"/>
</dbReference>
<feature type="domain" description="Cyclin-like" evidence="6">
    <location>
        <begin position="208"/>
        <end position="294"/>
    </location>
</feature>
<organism evidence="8 9">
    <name type="scientific">Aulographum hederae CBS 113979</name>
    <dbReference type="NCBI Taxonomy" id="1176131"/>
    <lineage>
        <taxon>Eukaryota</taxon>
        <taxon>Fungi</taxon>
        <taxon>Dikarya</taxon>
        <taxon>Ascomycota</taxon>
        <taxon>Pezizomycotina</taxon>
        <taxon>Dothideomycetes</taxon>
        <taxon>Pleosporomycetidae</taxon>
        <taxon>Aulographales</taxon>
        <taxon>Aulographaceae</taxon>
    </lineage>
</organism>
<dbReference type="InterPro" id="IPR004367">
    <property type="entry name" value="Cyclin_C-dom"/>
</dbReference>
<dbReference type="SMART" id="SM00385">
    <property type="entry name" value="CYCLIN"/>
    <property type="match status" value="2"/>
</dbReference>
<name>A0A6G1HB84_9PEZI</name>
<dbReference type="CDD" id="cd20559">
    <property type="entry name" value="CYCLIN_ScCLN_like"/>
    <property type="match status" value="1"/>
</dbReference>
<dbReference type="OrthoDB" id="5590282at2759"/>
<feature type="domain" description="Cyclin C-terminal" evidence="7">
    <location>
        <begin position="205"/>
        <end position="311"/>
    </location>
</feature>
<evidence type="ECO:0000259" key="6">
    <source>
        <dbReference type="SMART" id="SM00385"/>
    </source>
</evidence>
<dbReference type="FunFam" id="1.10.472.10:FF:000010">
    <property type="entry name" value="G1/S-specific cyclin Cln1"/>
    <property type="match status" value="1"/>
</dbReference>
<dbReference type="AlphaFoldDB" id="A0A6G1HB84"/>
<reference evidence="8" key="1">
    <citation type="journal article" date="2020" name="Stud. Mycol.">
        <title>101 Dothideomycetes genomes: a test case for predicting lifestyles and emergence of pathogens.</title>
        <authorList>
            <person name="Haridas S."/>
            <person name="Albert R."/>
            <person name="Binder M."/>
            <person name="Bloem J."/>
            <person name="Labutti K."/>
            <person name="Salamov A."/>
            <person name="Andreopoulos B."/>
            <person name="Baker S."/>
            <person name="Barry K."/>
            <person name="Bills G."/>
            <person name="Bluhm B."/>
            <person name="Cannon C."/>
            <person name="Castanera R."/>
            <person name="Culley D."/>
            <person name="Daum C."/>
            <person name="Ezra D."/>
            <person name="Gonzalez J."/>
            <person name="Henrissat B."/>
            <person name="Kuo A."/>
            <person name="Liang C."/>
            <person name="Lipzen A."/>
            <person name="Lutzoni F."/>
            <person name="Magnuson J."/>
            <person name="Mondo S."/>
            <person name="Nolan M."/>
            <person name="Ohm R."/>
            <person name="Pangilinan J."/>
            <person name="Park H.-J."/>
            <person name="Ramirez L."/>
            <person name="Alfaro M."/>
            <person name="Sun H."/>
            <person name="Tritt A."/>
            <person name="Yoshinaga Y."/>
            <person name="Zwiers L.-H."/>
            <person name="Turgeon B."/>
            <person name="Goodwin S."/>
            <person name="Spatafora J."/>
            <person name="Crous P."/>
            <person name="Grigoriev I."/>
        </authorList>
    </citation>
    <scope>NUCLEOTIDE SEQUENCE</scope>
    <source>
        <strain evidence="8">CBS 113979</strain>
    </source>
</reference>
<gene>
    <name evidence="8" type="ORF">K402DRAFT_227055</name>
</gene>
<dbReference type="Pfam" id="PF02984">
    <property type="entry name" value="Cyclin_C"/>
    <property type="match status" value="1"/>
</dbReference>
<evidence type="ECO:0000259" key="7">
    <source>
        <dbReference type="SMART" id="SM01332"/>
    </source>
</evidence>
<dbReference type="PANTHER" id="PTHR10177">
    <property type="entry name" value="CYCLINS"/>
    <property type="match status" value="1"/>
</dbReference>
<evidence type="ECO:0000256" key="3">
    <source>
        <dbReference type="ARBA" id="ARBA00023127"/>
    </source>
</evidence>
<keyword evidence="9" id="KW-1185">Reference proteome</keyword>
<evidence type="ECO:0000256" key="2">
    <source>
        <dbReference type="ARBA" id="ARBA00022618"/>
    </source>
</evidence>
<dbReference type="InterPro" id="IPR036915">
    <property type="entry name" value="Cyclin-like_sf"/>
</dbReference>
<keyword evidence="3 5" id="KW-0195">Cyclin</keyword>
<keyword evidence="2" id="KW-0132">Cell division</keyword>
<dbReference type="InterPro" id="IPR039361">
    <property type="entry name" value="Cyclin"/>
</dbReference>
<dbReference type="CDD" id="cd20537">
    <property type="entry name" value="CYCLIN_CCNO-like_rpt2"/>
    <property type="match status" value="1"/>
</dbReference>
<accession>A0A6G1HB84</accession>
<proteinExistence type="inferred from homology"/>
<dbReference type="SMART" id="SM01332">
    <property type="entry name" value="Cyclin_C"/>
    <property type="match status" value="1"/>
</dbReference>
<evidence type="ECO:0000313" key="9">
    <source>
        <dbReference type="Proteomes" id="UP000800041"/>
    </source>
</evidence>
<dbReference type="Gene3D" id="1.10.472.10">
    <property type="entry name" value="Cyclin-like"/>
    <property type="match status" value="2"/>
</dbReference>
<dbReference type="InterPro" id="IPR048258">
    <property type="entry name" value="Cyclins_cyclin-box"/>
</dbReference>
<dbReference type="InterPro" id="IPR006671">
    <property type="entry name" value="Cyclin_N"/>
</dbReference>
<dbReference type="PROSITE" id="PS00292">
    <property type="entry name" value="CYCLINS"/>
    <property type="match status" value="1"/>
</dbReference>
<evidence type="ECO:0000313" key="8">
    <source>
        <dbReference type="EMBL" id="KAF1990324.1"/>
    </source>
</evidence>
<evidence type="ECO:0000256" key="1">
    <source>
        <dbReference type="ARBA" id="ARBA00008742"/>
    </source>
</evidence>
<evidence type="ECO:0000256" key="4">
    <source>
        <dbReference type="ARBA" id="ARBA00023306"/>
    </source>
</evidence>